<dbReference type="OrthoDB" id="9806326at2"/>
<organism evidence="2 3">
    <name type="scientific">Aurantiacibacter spongiae</name>
    <dbReference type="NCBI Taxonomy" id="2488860"/>
    <lineage>
        <taxon>Bacteria</taxon>
        <taxon>Pseudomonadati</taxon>
        <taxon>Pseudomonadota</taxon>
        <taxon>Alphaproteobacteria</taxon>
        <taxon>Sphingomonadales</taxon>
        <taxon>Erythrobacteraceae</taxon>
        <taxon>Aurantiacibacter</taxon>
    </lineage>
</organism>
<dbReference type="PANTHER" id="PTHR40590:SF1">
    <property type="entry name" value="CYTOPLASMIC PROTEIN"/>
    <property type="match status" value="1"/>
</dbReference>
<dbReference type="Proteomes" id="UP000275232">
    <property type="component" value="Unassembled WGS sequence"/>
</dbReference>
<dbReference type="CDD" id="cd14789">
    <property type="entry name" value="Tiki"/>
    <property type="match status" value="1"/>
</dbReference>
<dbReference type="Pfam" id="PF01963">
    <property type="entry name" value="TraB_PrgY_gumN"/>
    <property type="match status" value="1"/>
</dbReference>
<feature type="signal peptide" evidence="1">
    <location>
        <begin position="1"/>
        <end position="32"/>
    </location>
</feature>
<dbReference type="InterPro" id="IPR002816">
    <property type="entry name" value="TraB/PrgY/GumN_fam"/>
</dbReference>
<name>A0A3N5CUL8_9SPHN</name>
<evidence type="ECO:0000256" key="1">
    <source>
        <dbReference type="SAM" id="SignalP"/>
    </source>
</evidence>
<evidence type="ECO:0000313" key="3">
    <source>
        <dbReference type="Proteomes" id="UP000275232"/>
    </source>
</evidence>
<accession>A0A3N5CUL8</accession>
<reference evidence="2 3" key="1">
    <citation type="submission" date="2018-11" db="EMBL/GenBank/DDBJ databases">
        <title>Erythrobacter spongiae sp. nov., isolated from a marine sponge.</title>
        <authorList>
            <person name="Zhuang L."/>
            <person name="Luo L."/>
        </authorList>
    </citation>
    <scope>NUCLEOTIDE SEQUENCE [LARGE SCALE GENOMIC DNA]</scope>
    <source>
        <strain evidence="2 3">HN-E23</strain>
    </source>
</reference>
<feature type="chain" id="PRO_5018144181" evidence="1">
    <location>
        <begin position="33"/>
        <end position="332"/>
    </location>
</feature>
<comment type="caution">
    <text evidence="2">The sequence shown here is derived from an EMBL/GenBank/DDBJ whole genome shotgun (WGS) entry which is preliminary data.</text>
</comment>
<dbReference type="EMBL" id="RPFZ01000001">
    <property type="protein sequence ID" value="RPF70319.1"/>
    <property type="molecule type" value="Genomic_DNA"/>
</dbReference>
<dbReference type="AlphaFoldDB" id="A0A3N5CUL8"/>
<dbReference type="PANTHER" id="PTHR40590">
    <property type="entry name" value="CYTOPLASMIC PROTEIN-RELATED"/>
    <property type="match status" value="1"/>
</dbReference>
<sequence>MTIKTLSPAASGITLALALALALAFAPVAALAQDDAIDHSQMDHSQMDHSQMDHSQIAQSTVEAALPTEGTPALWRLSDEDTTIYLFGTIHILPENVNWFDDRLATAFDASDELVFEIDMDEAQAAGPAMMQRGMLENGQTVRSLMTEENRAEYEAALADLGVPAAALDQFEPWMVSLNLSMLPLLKAGYQPDQGVEMVLRGRADGKERAALETVDQQIDLFDTLPMDKQLVYLDDAVEAVPGMVDSIEKMKVEWLEGDADGLAELMNEDMDDPEIYDLLLTNRNANWVDWIEHRLEEPGTVFIAVGAGHLAGRGSVQSQLEERGHTVSRVQ</sequence>
<dbReference type="RefSeq" id="WP_123877668.1">
    <property type="nucleotide sequence ID" value="NZ_RPFZ01000001.1"/>
</dbReference>
<keyword evidence="3" id="KW-1185">Reference proteome</keyword>
<protein>
    <submittedName>
        <fullName evidence="2">TraB/GumN family protein</fullName>
    </submittedName>
</protein>
<keyword evidence="1" id="KW-0732">Signal</keyword>
<proteinExistence type="predicted"/>
<dbReference type="InterPro" id="IPR047111">
    <property type="entry name" value="YbaP-like"/>
</dbReference>
<gene>
    <name evidence="2" type="ORF">EG799_00750</name>
</gene>
<evidence type="ECO:0000313" key="2">
    <source>
        <dbReference type="EMBL" id="RPF70319.1"/>
    </source>
</evidence>